<accession>A0A6C0KRJ3</accession>
<sequence>MLEELIYLVTPSLVGEFGLITYIPPYSVLLLTFKVICPPLLTTTINLPKLYVFWELSEASICNISLFCIIKYVLRLIENSELKLPKYKPGILFEA</sequence>
<name>A0A6C0KRJ3_9ZZZZ</name>
<organism evidence="1">
    <name type="scientific">viral metagenome</name>
    <dbReference type="NCBI Taxonomy" id="1070528"/>
    <lineage>
        <taxon>unclassified sequences</taxon>
        <taxon>metagenomes</taxon>
        <taxon>organismal metagenomes</taxon>
    </lineage>
</organism>
<proteinExistence type="predicted"/>
<reference evidence="1" key="1">
    <citation type="journal article" date="2020" name="Nature">
        <title>Giant virus diversity and host interactions through global metagenomics.</title>
        <authorList>
            <person name="Schulz F."/>
            <person name="Roux S."/>
            <person name="Paez-Espino D."/>
            <person name="Jungbluth S."/>
            <person name="Walsh D.A."/>
            <person name="Denef V.J."/>
            <person name="McMahon K.D."/>
            <person name="Konstantinidis K.T."/>
            <person name="Eloe-Fadrosh E.A."/>
            <person name="Kyrpides N.C."/>
            <person name="Woyke T."/>
        </authorList>
    </citation>
    <scope>NUCLEOTIDE SEQUENCE</scope>
    <source>
        <strain evidence="1">GVMAG-S-3300013014-104</strain>
    </source>
</reference>
<dbReference type="EMBL" id="MN740943">
    <property type="protein sequence ID" value="QHU18948.1"/>
    <property type="molecule type" value="Genomic_DNA"/>
</dbReference>
<evidence type="ECO:0000313" key="1">
    <source>
        <dbReference type="EMBL" id="QHU18948.1"/>
    </source>
</evidence>
<dbReference type="AlphaFoldDB" id="A0A6C0KRJ3"/>
<protein>
    <submittedName>
        <fullName evidence="1">Uncharacterized protein</fullName>
    </submittedName>
</protein>